<keyword evidence="2" id="KW-1185">Reference proteome</keyword>
<protein>
    <submittedName>
        <fullName evidence="1">Uncharacterized protein</fullName>
    </submittedName>
</protein>
<evidence type="ECO:0000313" key="1">
    <source>
        <dbReference type="EMBL" id="PON88150.1"/>
    </source>
</evidence>
<name>A0A2P5ERG9_TREOI</name>
<organism evidence="1 2">
    <name type="scientific">Trema orientale</name>
    <name type="common">Charcoal tree</name>
    <name type="synonym">Celtis orientalis</name>
    <dbReference type="NCBI Taxonomy" id="63057"/>
    <lineage>
        <taxon>Eukaryota</taxon>
        <taxon>Viridiplantae</taxon>
        <taxon>Streptophyta</taxon>
        <taxon>Embryophyta</taxon>
        <taxon>Tracheophyta</taxon>
        <taxon>Spermatophyta</taxon>
        <taxon>Magnoliopsida</taxon>
        <taxon>eudicotyledons</taxon>
        <taxon>Gunneridae</taxon>
        <taxon>Pentapetalae</taxon>
        <taxon>rosids</taxon>
        <taxon>fabids</taxon>
        <taxon>Rosales</taxon>
        <taxon>Cannabaceae</taxon>
        <taxon>Trema</taxon>
    </lineage>
</organism>
<dbReference type="InParanoid" id="A0A2P5ERG9"/>
<comment type="caution">
    <text evidence="1">The sequence shown here is derived from an EMBL/GenBank/DDBJ whole genome shotgun (WGS) entry which is preliminary data.</text>
</comment>
<reference evidence="2" key="1">
    <citation type="submission" date="2016-06" db="EMBL/GenBank/DDBJ databases">
        <title>Parallel loss of symbiosis genes in relatives of nitrogen-fixing non-legume Parasponia.</title>
        <authorList>
            <person name="Van Velzen R."/>
            <person name="Holmer R."/>
            <person name="Bu F."/>
            <person name="Rutten L."/>
            <person name="Van Zeijl A."/>
            <person name="Liu W."/>
            <person name="Santuari L."/>
            <person name="Cao Q."/>
            <person name="Sharma T."/>
            <person name="Shen D."/>
            <person name="Roswanjaya Y."/>
            <person name="Wardhani T."/>
            <person name="Kalhor M.S."/>
            <person name="Jansen J."/>
            <person name="Van den Hoogen J."/>
            <person name="Gungor B."/>
            <person name="Hartog M."/>
            <person name="Hontelez J."/>
            <person name="Verver J."/>
            <person name="Yang W.-C."/>
            <person name="Schijlen E."/>
            <person name="Repin R."/>
            <person name="Schilthuizen M."/>
            <person name="Schranz E."/>
            <person name="Heidstra R."/>
            <person name="Miyata K."/>
            <person name="Fedorova E."/>
            <person name="Kohlen W."/>
            <person name="Bisseling T."/>
            <person name="Smit S."/>
            <person name="Geurts R."/>
        </authorList>
    </citation>
    <scope>NUCLEOTIDE SEQUENCE [LARGE SCALE GENOMIC DNA]</scope>
    <source>
        <strain evidence="2">cv. RG33-2</strain>
    </source>
</reference>
<feature type="non-terminal residue" evidence="1">
    <location>
        <position position="1"/>
    </location>
</feature>
<accession>A0A2P5ERG9</accession>
<dbReference type="Proteomes" id="UP000237000">
    <property type="component" value="Unassembled WGS sequence"/>
</dbReference>
<sequence length="48" mass="5245">VPEARVPRCLLRSTVALPSILNHIFSEFLGPISTFDAISSNGCYFHPA</sequence>
<dbReference type="EMBL" id="JXTC01000108">
    <property type="protein sequence ID" value="PON88150.1"/>
    <property type="molecule type" value="Genomic_DNA"/>
</dbReference>
<evidence type="ECO:0000313" key="2">
    <source>
        <dbReference type="Proteomes" id="UP000237000"/>
    </source>
</evidence>
<gene>
    <name evidence="1" type="ORF">TorRG33x02_159790</name>
</gene>
<proteinExistence type="predicted"/>
<dbReference type="AlphaFoldDB" id="A0A2P5ERG9"/>